<dbReference type="InterPro" id="IPR006913">
    <property type="entry name" value="CENP-V/GFA"/>
</dbReference>
<dbReference type="PANTHER" id="PTHR28620">
    <property type="entry name" value="CENTROMERE PROTEIN V"/>
    <property type="match status" value="1"/>
</dbReference>
<name>A0ABW4I0B2_9SPHN</name>
<protein>
    <submittedName>
        <fullName evidence="5">GFA family protein</fullName>
    </submittedName>
</protein>
<dbReference type="RefSeq" id="WP_380887013.1">
    <property type="nucleotide sequence ID" value="NZ_JBHUDY010000001.1"/>
</dbReference>
<keyword evidence="2" id="KW-0479">Metal-binding</keyword>
<dbReference type="InterPro" id="IPR052355">
    <property type="entry name" value="CENP-V-like"/>
</dbReference>
<feature type="domain" description="CENP-V/GFA" evidence="4">
    <location>
        <begin position="12"/>
        <end position="124"/>
    </location>
</feature>
<dbReference type="PANTHER" id="PTHR28620:SF1">
    <property type="entry name" value="CENP-V_GFA DOMAIN-CONTAINING PROTEIN"/>
    <property type="match status" value="1"/>
</dbReference>
<dbReference type="EMBL" id="JBHUDY010000001">
    <property type="protein sequence ID" value="MFD1610897.1"/>
    <property type="molecule type" value="Genomic_DNA"/>
</dbReference>
<comment type="caution">
    <text evidence="5">The sequence shown here is derived from an EMBL/GenBank/DDBJ whole genome shotgun (WGS) entry which is preliminary data.</text>
</comment>
<sequence>MPIDWDHVSDGYPGACHCGAIRTVFRSAKSPAELGARTCQCSFCRAHGASWTSDPAGTLEVRIGGPINRYRFGTGTADFLVCGTCGVVPAVVAEMEGGLHGVVRVDCLQQRDAFLAAAQPSDFEGESLDARLDRRAGRWTPARILEAVL</sequence>
<accession>A0ABW4I0B2</accession>
<dbReference type="InterPro" id="IPR011057">
    <property type="entry name" value="Mss4-like_sf"/>
</dbReference>
<evidence type="ECO:0000256" key="3">
    <source>
        <dbReference type="ARBA" id="ARBA00022833"/>
    </source>
</evidence>
<dbReference type="PROSITE" id="PS51891">
    <property type="entry name" value="CENP_V_GFA"/>
    <property type="match status" value="1"/>
</dbReference>
<gene>
    <name evidence="5" type="ORF">ACFSCW_03680</name>
</gene>
<dbReference type="Gene3D" id="2.170.150.70">
    <property type="match status" value="1"/>
</dbReference>
<evidence type="ECO:0000313" key="6">
    <source>
        <dbReference type="Proteomes" id="UP001597115"/>
    </source>
</evidence>
<evidence type="ECO:0000259" key="4">
    <source>
        <dbReference type="PROSITE" id="PS51891"/>
    </source>
</evidence>
<evidence type="ECO:0000313" key="5">
    <source>
        <dbReference type="EMBL" id="MFD1610897.1"/>
    </source>
</evidence>
<dbReference type="SUPFAM" id="SSF51316">
    <property type="entry name" value="Mss4-like"/>
    <property type="match status" value="1"/>
</dbReference>
<organism evidence="5 6">
    <name type="scientific">Sphingomonas tabacisoli</name>
    <dbReference type="NCBI Taxonomy" id="2249466"/>
    <lineage>
        <taxon>Bacteria</taxon>
        <taxon>Pseudomonadati</taxon>
        <taxon>Pseudomonadota</taxon>
        <taxon>Alphaproteobacteria</taxon>
        <taxon>Sphingomonadales</taxon>
        <taxon>Sphingomonadaceae</taxon>
        <taxon>Sphingomonas</taxon>
    </lineage>
</organism>
<evidence type="ECO:0000256" key="1">
    <source>
        <dbReference type="ARBA" id="ARBA00005495"/>
    </source>
</evidence>
<proteinExistence type="inferred from homology"/>
<comment type="similarity">
    <text evidence="1">Belongs to the Gfa family.</text>
</comment>
<reference evidence="6" key="1">
    <citation type="journal article" date="2019" name="Int. J. Syst. Evol. Microbiol.">
        <title>The Global Catalogue of Microorganisms (GCM) 10K type strain sequencing project: providing services to taxonomists for standard genome sequencing and annotation.</title>
        <authorList>
            <consortium name="The Broad Institute Genomics Platform"/>
            <consortium name="The Broad Institute Genome Sequencing Center for Infectious Disease"/>
            <person name="Wu L."/>
            <person name="Ma J."/>
        </authorList>
    </citation>
    <scope>NUCLEOTIDE SEQUENCE [LARGE SCALE GENOMIC DNA]</scope>
    <source>
        <strain evidence="6">CGMCC 1.16275</strain>
    </source>
</reference>
<evidence type="ECO:0000256" key="2">
    <source>
        <dbReference type="ARBA" id="ARBA00022723"/>
    </source>
</evidence>
<dbReference type="Proteomes" id="UP001597115">
    <property type="component" value="Unassembled WGS sequence"/>
</dbReference>
<keyword evidence="6" id="KW-1185">Reference proteome</keyword>
<keyword evidence="3" id="KW-0862">Zinc</keyword>